<dbReference type="Pfam" id="PF06912">
    <property type="entry name" value="DUF1275"/>
    <property type="match status" value="1"/>
</dbReference>
<keyword evidence="1" id="KW-1133">Transmembrane helix</keyword>
<evidence type="ECO:0000313" key="4">
    <source>
        <dbReference type="Proteomes" id="UP000483035"/>
    </source>
</evidence>
<dbReference type="Pfam" id="PF01541">
    <property type="entry name" value="GIY-YIG"/>
    <property type="match status" value="1"/>
</dbReference>
<dbReference type="SUPFAM" id="SSF82771">
    <property type="entry name" value="GIY-YIG endonuclease"/>
    <property type="match status" value="1"/>
</dbReference>
<keyword evidence="1" id="KW-0812">Transmembrane</keyword>
<feature type="transmembrane region" description="Helical" evidence="1">
    <location>
        <begin position="184"/>
        <end position="208"/>
    </location>
</feature>
<dbReference type="InterPro" id="IPR010699">
    <property type="entry name" value="DUF1275"/>
</dbReference>
<feature type="transmembrane region" description="Helical" evidence="1">
    <location>
        <begin position="290"/>
        <end position="313"/>
    </location>
</feature>
<accession>A0A6L9UCV9</accession>
<feature type="transmembrane region" description="Helical" evidence="1">
    <location>
        <begin position="137"/>
        <end position="164"/>
    </location>
</feature>
<dbReference type="InterPro" id="IPR000305">
    <property type="entry name" value="GIY-YIG_endonuc"/>
</dbReference>
<dbReference type="CDD" id="cd10449">
    <property type="entry name" value="GIY-YIG_SLX1_like"/>
    <property type="match status" value="1"/>
</dbReference>
<sequence>MSEMRMWYVYILQSVNFPEQQYTGSTSDLKQRLASHNAGKSTHTAKFAPWVLLWYSAFPDKYRALEFETYLKSHSGRAFAKKRLHSWILPALYLSGNLIQSPHSPQLHASLASSANHPDSVMTRQRRRRLIRTRRRLTGLALVASISFLAGMTDAVGLMLTGNFVSFMTGNTTRAAIAVGTGDFGHAAVLFSAILTFIAGNALGIVIAHAADRRAFVVLACVSVLLAAAAGFAEPSLILVQFYLVVLAMGLVNATVEHIEGLPIGLTYVTGALSRFGRGIGRFLLGDRDFAWTVQIVPWSGMIVGAIIGAFLAGALGAHALWLVSMAALLLALVTLFIPRPLQRRFSHRLMAAAPMVRRSK</sequence>
<protein>
    <submittedName>
        <fullName evidence="3">DUF1275 domain-containing protein</fullName>
    </submittedName>
</protein>
<feature type="transmembrane region" description="Helical" evidence="1">
    <location>
        <begin position="319"/>
        <end position="339"/>
    </location>
</feature>
<evidence type="ECO:0000313" key="3">
    <source>
        <dbReference type="EMBL" id="NEI73424.1"/>
    </source>
</evidence>
<gene>
    <name evidence="3" type="ORF">GR212_28115</name>
</gene>
<feature type="transmembrane region" description="Helical" evidence="1">
    <location>
        <begin position="215"/>
        <end position="232"/>
    </location>
</feature>
<dbReference type="Gene3D" id="3.40.1440.10">
    <property type="entry name" value="GIY-YIG endonuclease"/>
    <property type="match status" value="1"/>
</dbReference>
<proteinExistence type="predicted"/>
<feature type="domain" description="GIY-YIG" evidence="2">
    <location>
        <begin position="5"/>
        <end position="81"/>
    </location>
</feature>
<dbReference type="Proteomes" id="UP000483035">
    <property type="component" value="Unassembled WGS sequence"/>
</dbReference>
<reference evidence="3 4" key="1">
    <citation type="submission" date="2019-12" db="EMBL/GenBank/DDBJ databases">
        <title>Rhizobium genotypes associated with high levels of biological nitrogen fixation by grain legumes in a temperate-maritime cropping system.</title>
        <authorList>
            <person name="Maluk M."/>
            <person name="Francesc Ferrando Molina F."/>
            <person name="Lopez Del Egido L."/>
            <person name="Lafos M."/>
            <person name="Langarica-Fuentes A."/>
            <person name="Gebre Yohannes G."/>
            <person name="Young M.W."/>
            <person name="Martin P."/>
            <person name="Gantlett R."/>
            <person name="Kenicer G."/>
            <person name="Hawes C."/>
            <person name="Begg G.S."/>
            <person name="Quilliam R.S."/>
            <person name="Squire G.R."/>
            <person name="Poole P.S."/>
            <person name="Young P.W."/>
            <person name="Iannetta P.M."/>
            <person name="James E.K."/>
        </authorList>
    </citation>
    <scope>NUCLEOTIDE SEQUENCE [LARGE SCALE GENOMIC DNA]</scope>
    <source>
        <strain evidence="3 4">JHI1118</strain>
    </source>
</reference>
<dbReference type="PANTHER" id="PTHR37314:SF4">
    <property type="entry name" value="UPF0700 TRANSMEMBRANE PROTEIN YOAK"/>
    <property type="match status" value="1"/>
</dbReference>
<dbReference type="EMBL" id="WUEY01000018">
    <property type="protein sequence ID" value="NEI73424.1"/>
    <property type="molecule type" value="Genomic_DNA"/>
</dbReference>
<name>A0A6L9UCV9_9HYPH</name>
<organism evidence="3 4">
    <name type="scientific">Rhizobium lusitanum</name>
    <dbReference type="NCBI Taxonomy" id="293958"/>
    <lineage>
        <taxon>Bacteria</taxon>
        <taxon>Pseudomonadati</taxon>
        <taxon>Pseudomonadota</taxon>
        <taxon>Alphaproteobacteria</taxon>
        <taxon>Hyphomicrobiales</taxon>
        <taxon>Rhizobiaceae</taxon>
        <taxon>Rhizobium/Agrobacterium group</taxon>
        <taxon>Rhizobium</taxon>
    </lineage>
</organism>
<keyword evidence="1" id="KW-0472">Membrane</keyword>
<comment type="caution">
    <text evidence="3">The sequence shown here is derived from an EMBL/GenBank/DDBJ whole genome shotgun (WGS) entry which is preliminary data.</text>
</comment>
<evidence type="ECO:0000259" key="2">
    <source>
        <dbReference type="PROSITE" id="PS50164"/>
    </source>
</evidence>
<dbReference type="PANTHER" id="PTHR37314">
    <property type="entry name" value="SLR0142 PROTEIN"/>
    <property type="match status" value="1"/>
</dbReference>
<dbReference type="InterPro" id="IPR035901">
    <property type="entry name" value="GIY-YIG_endonuc_sf"/>
</dbReference>
<dbReference type="AlphaFoldDB" id="A0A6L9UCV9"/>
<dbReference type="PROSITE" id="PS50164">
    <property type="entry name" value="GIY_YIG"/>
    <property type="match status" value="1"/>
</dbReference>
<evidence type="ECO:0000256" key="1">
    <source>
        <dbReference type="SAM" id="Phobius"/>
    </source>
</evidence>